<sequence>MVKKKPPEHIQHARLSTRDFPQLVCRAPSEEEGCYRGEKNNRRRHEEKHSGMIAINCRGRAIPRRERLLSERRDENAHVNAGVDNPERGIPLLV</sequence>
<keyword evidence="2" id="KW-0614">Plasmid</keyword>
<protein>
    <submittedName>
        <fullName evidence="2">Uncharacterized protein</fullName>
    </submittedName>
</protein>
<dbReference type="RefSeq" id="WP_306040538.1">
    <property type="nucleotide sequence ID" value="NZ_CP132304.1"/>
</dbReference>
<keyword evidence="3" id="KW-1185">Reference proteome</keyword>
<geneLocation type="plasmid" evidence="2 3">
    <name>unnamed2</name>
</geneLocation>
<evidence type="ECO:0000256" key="1">
    <source>
        <dbReference type="SAM" id="MobiDB-lite"/>
    </source>
</evidence>
<dbReference type="Proteomes" id="UP001234585">
    <property type="component" value="Plasmid unnamed2"/>
</dbReference>
<evidence type="ECO:0000313" key="2">
    <source>
        <dbReference type="EMBL" id="WLS00683.1"/>
    </source>
</evidence>
<gene>
    <name evidence="2" type="ORF">Q9313_25270</name>
</gene>
<feature type="region of interest" description="Disordered" evidence="1">
    <location>
        <begin position="72"/>
        <end position="94"/>
    </location>
</feature>
<dbReference type="AlphaFoldDB" id="A0AA50H9V6"/>
<dbReference type="EMBL" id="CP132304">
    <property type="protein sequence ID" value="WLS00683.1"/>
    <property type="molecule type" value="Genomic_DNA"/>
</dbReference>
<evidence type="ECO:0000313" key="3">
    <source>
        <dbReference type="Proteomes" id="UP001234585"/>
    </source>
</evidence>
<reference evidence="2 3" key="1">
    <citation type="submission" date="2023-08" db="EMBL/GenBank/DDBJ databases">
        <title>Pathogen: clinical or host-associated sample.</title>
        <authorList>
            <person name="Hergert J."/>
            <person name="Casey R."/>
            <person name="Wagner J."/>
            <person name="Young E.L."/>
            <person name="Oakeson K.F."/>
        </authorList>
    </citation>
    <scope>NUCLEOTIDE SEQUENCE [LARGE SCALE GENOMIC DNA]</scope>
    <source>
        <strain evidence="2 3">1760953</strain>
        <plasmid evidence="2 3">unnamed2</plasmid>
    </source>
</reference>
<proteinExistence type="predicted"/>
<name>A0AA50H9V6_9HYPH</name>
<organism evidence="2 3">
    <name type="scientific">Shinella sumterensis</name>
    <dbReference type="NCBI Taxonomy" id="1967501"/>
    <lineage>
        <taxon>Bacteria</taxon>
        <taxon>Pseudomonadati</taxon>
        <taxon>Pseudomonadota</taxon>
        <taxon>Alphaproteobacteria</taxon>
        <taxon>Hyphomicrobiales</taxon>
        <taxon>Rhizobiaceae</taxon>
        <taxon>Shinella</taxon>
    </lineage>
</organism>
<accession>A0AA50H9V6</accession>